<comment type="catalytic activity">
    <reaction evidence="10 11">
        <text>DNA(n) + a 2'-deoxyribonucleoside 5'-triphosphate = DNA(n+1) + diphosphate</text>
        <dbReference type="Rhea" id="RHEA:22508"/>
        <dbReference type="Rhea" id="RHEA-COMP:17339"/>
        <dbReference type="Rhea" id="RHEA-COMP:17340"/>
        <dbReference type="ChEBI" id="CHEBI:33019"/>
        <dbReference type="ChEBI" id="CHEBI:61560"/>
        <dbReference type="ChEBI" id="CHEBI:173112"/>
        <dbReference type="EC" id="2.7.7.7"/>
    </reaction>
</comment>
<keyword evidence="7" id="KW-0862">Zinc</keyword>
<evidence type="ECO:0000256" key="5">
    <source>
        <dbReference type="ARBA" id="ARBA00022723"/>
    </source>
</evidence>
<dbReference type="Pfam" id="PF22608">
    <property type="entry name" value="DNAX_ATPase_lid"/>
    <property type="match status" value="1"/>
</dbReference>
<dbReference type="Pfam" id="PF13177">
    <property type="entry name" value="DNA_pol3_delta2"/>
    <property type="match status" value="1"/>
</dbReference>
<dbReference type="Gene3D" id="3.30.300.150">
    <property type="entry name" value="DNA polymerase III, tau subunit, domain V"/>
    <property type="match status" value="1"/>
</dbReference>
<dbReference type="Gene3D" id="1.20.272.10">
    <property type="match status" value="1"/>
</dbReference>
<comment type="function">
    <text evidence="11">DNA polymerase III is a complex, multichain enzyme responsible for most of the replicative synthesis in bacteria. This DNA polymerase also exhibits 3' to 5' exonuclease activity.</text>
</comment>
<dbReference type="InterPro" id="IPR027417">
    <property type="entry name" value="P-loop_NTPase"/>
</dbReference>
<keyword evidence="6 11" id="KW-0547">Nucleotide-binding</keyword>
<evidence type="ECO:0000313" key="13">
    <source>
        <dbReference type="EMBL" id="URJ25362.1"/>
    </source>
</evidence>
<dbReference type="InterPro" id="IPR045085">
    <property type="entry name" value="HLD_clamp_pol_III_gamma_tau"/>
</dbReference>
<dbReference type="SMART" id="SM00382">
    <property type="entry name" value="AAA"/>
    <property type="match status" value="1"/>
</dbReference>
<dbReference type="Pfam" id="PF12169">
    <property type="entry name" value="DNA_pol3_gamma3"/>
    <property type="match status" value="1"/>
</dbReference>
<protein>
    <recommendedName>
        <fullName evidence="11">DNA polymerase III subunit gamma/tau</fullName>
        <ecNumber evidence="11">2.7.7.7</ecNumber>
    </recommendedName>
</protein>
<evidence type="ECO:0000256" key="11">
    <source>
        <dbReference type="RuleBase" id="RU364063"/>
    </source>
</evidence>
<proteinExistence type="inferred from homology"/>
<evidence type="ECO:0000256" key="4">
    <source>
        <dbReference type="ARBA" id="ARBA00022705"/>
    </source>
</evidence>
<dbReference type="InterPro" id="IPR038249">
    <property type="entry name" value="PolIII_tau_V_sf"/>
</dbReference>
<dbReference type="NCBIfam" id="TIGR02397">
    <property type="entry name" value="dnaX_nterm"/>
    <property type="match status" value="1"/>
</dbReference>
<keyword evidence="4 11" id="KW-0235">DNA replication</keyword>
<evidence type="ECO:0000256" key="3">
    <source>
        <dbReference type="ARBA" id="ARBA00022695"/>
    </source>
</evidence>
<evidence type="ECO:0000313" key="14">
    <source>
        <dbReference type="Proteomes" id="UP001056834"/>
    </source>
</evidence>
<dbReference type="Gene3D" id="1.10.8.60">
    <property type="match status" value="1"/>
</dbReference>
<comment type="subunit">
    <text evidence="11">DNA polymerase III contains a core (composed of alpha, epsilon and theta chains) that associates with a tau subunit. This core dimerizes to form the POLIII' complex. PolIII' associates with the gamma complex (composed of gamma, delta, delta', psi and chi chains) and with the beta chain to form the complete DNA polymerase III complex.</text>
</comment>
<keyword evidence="5" id="KW-0479">Metal-binding</keyword>
<gene>
    <name evidence="11 13" type="primary">dnaX</name>
    <name evidence="13" type="ORF">M9405_01405</name>
</gene>
<dbReference type="EMBL" id="CP097762">
    <property type="protein sequence ID" value="URJ25362.1"/>
    <property type="molecule type" value="Genomic_DNA"/>
</dbReference>
<evidence type="ECO:0000256" key="6">
    <source>
        <dbReference type="ARBA" id="ARBA00022741"/>
    </source>
</evidence>
<dbReference type="GO" id="GO:0003887">
    <property type="term" value="F:DNA-directed DNA polymerase activity"/>
    <property type="evidence" value="ECO:0007669"/>
    <property type="project" value="UniProtKB-EC"/>
</dbReference>
<dbReference type="NCBIfam" id="NF005942">
    <property type="entry name" value="PRK07994.1"/>
    <property type="match status" value="1"/>
</dbReference>
<dbReference type="InterPro" id="IPR003593">
    <property type="entry name" value="AAA+_ATPase"/>
</dbReference>
<keyword evidence="2 11" id="KW-0808">Transferase</keyword>
<evidence type="ECO:0000256" key="9">
    <source>
        <dbReference type="ARBA" id="ARBA00022932"/>
    </source>
</evidence>
<feature type="domain" description="AAA+ ATPase" evidence="12">
    <location>
        <begin position="37"/>
        <end position="178"/>
    </location>
</feature>
<dbReference type="CDD" id="cd18137">
    <property type="entry name" value="HLD_clamp_pol_III_gamma_tau"/>
    <property type="match status" value="1"/>
</dbReference>
<keyword evidence="3 11" id="KW-0548">Nucleotidyltransferase</keyword>
<reference evidence="13" key="1">
    <citation type="submission" date="2022-05" db="EMBL/GenBank/DDBJ databases">
        <title>Impact of host demography and evolutionary history on endosymbiont molecular evolution: a test in carpenter ants (Genus Camponotus) and their Blochmannia endosymbionts.</title>
        <authorList>
            <person name="Manthey J.D."/>
            <person name="Giron J.C."/>
            <person name="Hruska J.P."/>
        </authorList>
    </citation>
    <scope>NUCLEOTIDE SEQUENCE</scope>
    <source>
        <strain evidence="13">C-006</strain>
    </source>
</reference>
<organism evidence="13 14">
    <name type="scientific">Candidatus Blochmannia ocreatus</name>
    <name type="common">nom. nud.</name>
    <dbReference type="NCBI Taxonomy" id="251538"/>
    <lineage>
        <taxon>Bacteria</taxon>
        <taxon>Pseudomonadati</taxon>
        <taxon>Pseudomonadota</taxon>
        <taxon>Gammaproteobacteria</taxon>
        <taxon>Enterobacterales</taxon>
        <taxon>Enterobacteriaceae</taxon>
        <taxon>ant endosymbionts</taxon>
        <taxon>Candidatus Blochmanniella</taxon>
    </lineage>
</organism>
<dbReference type="InterPro" id="IPR012763">
    <property type="entry name" value="DNA_pol_III_sug/sutau_N"/>
</dbReference>
<evidence type="ECO:0000256" key="8">
    <source>
        <dbReference type="ARBA" id="ARBA00022840"/>
    </source>
</evidence>
<dbReference type="RefSeq" id="WP_250223493.1">
    <property type="nucleotide sequence ID" value="NZ_CP097762.1"/>
</dbReference>
<dbReference type="InterPro" id="IPR008921">
    <property type="entry name" value="DNA_pol3_clamp-load_cplx_C"/>
</dbReference>
<dbReference type="InterPro" id="IPR022754">
    <property type="entry name" value="DNA_pol_III_gamma-3"/>
</dbReference>
<accession>A0ABY4SZI5</accession>
<dbReference type="InterPro" id="IPR021029">
    <property type="entry name" value="DNA_pol_III_tau_dom-5"/>
</dbReference>
<evidence type="ECO:0000256" key="10">
    <source>
        <dbReference type="ARBA" id="ARBA00049244"/>
    </source>
</evidence>
<dbReference type="Proteomes" id="UP001056834">
    <property type="component" value="Chromosome"/>
</dbReference>
<evidence type="ECO:0000256" key="2">
    <source>
        <dbReference type="ARBA" id="ARBA00022679"/>
    </source>
</evidence>
<keyword evidence="9 11" id="KW-0239">DNA-directed DNA polymerase</keyword>
<dbReference type="CDD" id="cd00009">
    <property type="entry name" value="AAA"/>
    <property type="match status" value="1"/>
</dbReference>
<name>A0ABY4SZI5_9ENTR</name>
<dbReference type="PANTHER" id="PTHR11669:SF0">
    <property type="entry name" value="PROTEIN STICHEL-LIKE 2"/>
    <property type="match status" value="1"/>
</dbReference>
<comment type="similarity">
    <text evidence="1 11">Belongs to the DnaX/STICHEL family.</text>
</comment>
<dbReference type="Pfam" id="PF12170">
    <property type="entry name" value="DNA_pol3_tau_5"/>
    <property type="match status" value="1"/>
</dbReference>
<keyword evidence="8 11" id="KW-0067">ATP-binding</keyword>
<dbReference type="SUPFAM" id="SSF52540">
    <property type="entry name" value="P-loop containing nucleoside triphosphate hydrolases"/>
    <property type="match status" value="1"/>
</dbReference>
<evidence type="ECO:0000256" key="7">
    <source>
        <dbReference type="ARBA" id="ARBA00022833"/>
    </source>
</evidence>
<evidence type="ECO:0000256" key="1">
    <source>
        <dbReference type="ARBA" id="ARBA00006360"/>
    </source>
</evidence>
<evidence type="ECO:0000259" key="12">
    <source>
        <dbReference type="SMART" id="SM00382"/>
    </source>
</evidence>
<dbReference type="Gene3D" id="3.40.50.300">
    <property type="entry name" value="P-loop containing nucleotide triphosphate hydrolases"/>
    <property type="match status" value="1"/>
</dbReference>
<dbReference type="InterPro" id="IPR050238">
    <property type="entry name" value="DNA_Rep/Repair_Clamp_Loader"/>
</dbReference>
<dbReference type="SUPFAM" id="SSF48019">
    <property type="entry name" value="post-AAA+ oligomerization domain-like"/>
    <property type="match status" value="1"/>
</dbReference>
<dbReference type="EC" id="2.7.7.7" evidence="11"/>
<dbReference type="PANTHER" id="PTHR11669">
    <property type="entry name" value="REPLICATION FACTOR C / DNA POLYMERASE III GAMMA-TAU SUBUNIT"/>
    <property type="match status" value="1"/>
</dbReference>
<keyword evidence="14" id="KW-1185">Reference proteome</keyword>
<sequence>MNYQVLARKWRPKKFSDVVGQTHVITAIKYSFLLKKIHHAYLFSGTRGIGKTTIARLFAKGLNCTTGITYDICCACNNCHDIQSNCFIDLIEIDAASRAKVEETREFLDNVQYTPSRGRFKIYLIDEVHMLSRHSFNALLKTLEEPPKHVKFILVTTEYQKLPETILSRCLQFHLKPLSISQLINQLKYILSQEKITIEAYALETIAHASKGCLRDALSLTEQAIVLGNNNITDEVINNMFGIVNIKHPLSLVKNLINGDINTIMRQIQNFSNLGVNWDLILSEMLTILQKISTNQFLANSEFTQIPLSETNNYINQCIYKLSKLINPEMVQLYYQILLSGRKELPYAPNNRVGIEMIMLRALAFKASNLDHRYYKKPQNNIDINITEPNLSTKTSEQHEKKNNITHYISNDPTHESHDIFNIIKKNTTLHLHSNSHVSKHSHDTAIPQISKSISKNNPKNITIYILKARETLLKAERHKTSNKTYNASNTIETLNKTTHKILERFSNIPTKTLKNLPYNPSVNNTILYTPFKTNLIDKNAPKILNNNNNKKNNVILNNILKEVINKNTWVSQIYRLQLPEDAKKLAMNSWKEHISEKKICLHIRSHYKNLNFQKLIDIIQHALSKDIGQPILLIIKKDDDNSIQTPLEYIKTVYIKKISKIKKELSYDYNIKIIKDFFSAKIDIKSTKILE</sequence>